<accession>A0ABU5V9W1</accession>
<sequence length="51" mass="5769">MQISKADSKKMQRLAQEGKKIAAIRKEYFPQLSYWDVYVEVYGAGSALLSA</sequence>
<reference evidence="1 2" key="1">
    <citation type="submission" date="2023-12" db="EMBL/GenBank/DDBJ databases">
        <title>Stenotrophomonas guangdongensis sp. nov., isolated from wilted pepper plants (Capsicum annuum).</title>
        <authorList>
            <person name="Qiu M."/>
            <person name="Li Y."/>
            <person name="Liu Q."/>
            <person name="Zhang X."/>
            <person name="Huang Y."/>
            <person name="Guo R."/>
            <person name="Hu M."/>
            <person name="Zhou J."/>
            <person name="Zhou X."/>
        </authorList>
    </citation>
    <scope>NUCLEOTIDE SEQUENCE [LARGE SCALE GENOMIC DNA]</scope>
    <source>
        <strain evidence="1 2">MH1</strain>
    </source>
</reference>
<comment type="caution">
    <text evidence="1">The sequence shown here is derived from an EMBL/GenBank/DDBJ whole genome shotgun (WGS) entry which is preliminary data.</text>
</comment>
<keyword evidence="2" id="KW-1185">Reference proteome</keyword>
<proteinExistence type="predicted"/>
<evidence type="ECO:0000313" key="1">
    <source>
        <dbReference type="EMBL" id="MEA5669275.1"/>
    </source>
</evidence>
<dbReference type="EMBL" id="JAYFUH010000249">
    <property type="protein sequence ID" value="MEA5669275.1"/>
    <property type="molecule type" value="Genomic_DNA"/>
</dbReference>
<dbReference type="Proteomes" id="UP001301653">
    <property type="component" value="Unassembled WGS sequence"/>
</dbReference>
<protein>
    <submittedName>
        <fullName evidence="1">Uncharacterized protein</fullName>
    </submittedName>
</protein>
<organism evidence="1 2">
    <name type="scientific">Stenotrophomonas capsici</name>
    <dbReference type="NCBI Taxonomy" id="3110230"/>
    <lineage>
        <taxon>Bacteria</taxon>
        <taxon>Pseudomonadati</taxon>
        <taxon>Pseudomonadota</taxon>
        <taxon>Gammaproteobacteria</taxon>
        <taxon>Lysobacterales</taxon>
        <taxon>Lysobacteraceae</taxon>
        <taxon>Stenotrophomonas</taxon>
    </lineage>
</organism>
<evidence type="ECO:0000313" key="2">
    <source>
        <dbReference type="Proteomes" id="UP001301653"/>
    </source>
</evidence>
<gene>
    <name evidence="1" type="ORF">VA603_17205</name>
</gene>
<name>A0ABU5V9W1_9GAMM</name>
<dbReference type="RefSeq" id="WP_323439553.1">
    <property type="nucleotide sequence ID" value="NZ_JAYFUH010000249.1"/>
</dbReference>